<evidence type="ECO:0000313" key="17">
    <source>
        <dbReference type="EMBL" id="RHJ09680.1"/>
    </source>
</evidence>
<accession>A0A2N5NT55</accession>
<dbReference type="InterPro" id="IPR004358">
    <property type="entry name" value="Sig_transdc_His_kin-like_C"/>
</dbReference>
<evidence type="ECO:0000256" key="2">
    <source>
        <dbReference type="ARBA" id="ARBA00004651"/>
    </source>
</evidence>
<dbReference type="GO" id="GO:0016036">
    <property type="term" value="P:cellular response to phosphate starvation"/>
    <property type="evidence" value="ECO:0007669"/>
    <property type="project" value="TreeGrafter"/>
</dbReference>
<evidence type="ECO:0000313" key="13">
    <source>
        <dbReference type="EMBL" id="MDE1204536.1"/>
    </source>
</evidence>
<dbReference type="PROSITE" id="PS50109">
    <property type="entry name" value="HIS_KIN"/>
    <property type="match status" value="1"/>
</dbReference>
<dbReference type="PANTHER" id="PTHR45453">
    <property type="entry name" value="PHOSPHATE REGULON SENSOR PROTEIN PHOR"/>
    <property type="match status" value="1"/>
</dbReference>
<dbReference type="EMBL" id="QSIR01000001">
    <property type="protein sequence ID" value="RHD09453.1"/>
    <property type="molecule type" value="Genomic_DNA"/>
</dbReference>
<dbReference type="EC" id="2.7.13.3" evidence="3"/>
<dbReference type="InterPro" id="IPR050351">
    <property type="entry name" value="BphY/WalK/GraS-like"/>
</dbReference>
<dbReference type="Proteomes" id="UP001149331">
    <property type="component" value="Unassembled WGS sequence"/>
</dbReference>
<dbReference type="EMBL" id="JAAIRM010000018">
    <property type="protein sequence ID" value="NSI19829.1"/>
    <property type="molecule type" value="Genomic_DNA"/>
</dbReference>
<reference evidence="13" key="4">
    <citation type="submission" date="2022-12" db="EMBL/GenBank/DDBJ databases">
        <title>Genome of R. gnavus strain RSHDN_120.</title>
        <authorList>
            <person name="Abdugheni R."/>
        </authorList>
    </citation>
    <scope>NUCLEOTIDE SEQUENCE</scope>
    <source>
        <strain evidence="13">RSHDN_120</strain>
    </source>
</reference>
<dbReference type="EMBL" id="JAPZEG010000017">
    <property type="protein sequence ID" value="MDE1204536.1"/>
    <property type="molecule type" value="Genomic_DNA"/>
</dbReference>
<evidence type="ECO:0000313" key="20">
    <source>
        <dbReference type="Proteomes" id="UP001296581"/>
    </source>
</evidence>
<comment type="subcellular location">
    <subcellularLocation>
        <location evidence="2">Cell membrane</location>
        <topology evidence="2">Multi-pass membrane protein</topology>
    </subcellularLocation>
</comment>
<feature type="transmembrane region" description="Helical" evidence="11">
    <location>
        <begin position="43"/>
        <end position="61"/>
    </location>
</feature>
<evidence type="ECO:0000313" key="19">
    <source>
        <dbReference type="Proteomes" id="UP000284472"/>
    </source>
</evidence>
<dbReference type="GO" id="GO:0005886">
    <property type="term" value="C:plasma membrane"/>
    <property type="evidence" value="ECO:0007669"/>
    <property type="project" value="UniProtKB-SubCell"/>
</dbReference>
<dbReference type="STRING" id="33038.GCA_900067245_02823"/>
<gene>
    <name evidence="17" type="ORF">DW142_12130</name>
    <name evidence="16" type="ORF">DW812_01515</name>
    <name evidence="14" type="ORF">G4958_10775</name>
    <name evidence="15" type="ORF">G4981_13045</name>
    <name evidence="13" type="ORF">O4N78_13355</name>
</gene>
<dbReference type="Proteomes" id="UP001296643">
    <property type="component" value="Unassembled WGS sequence"/>
</dbReference>
<dbReference type="GO" id="GO:0000155">
    <property type="term" value="F:phosphorelay sensor kinase activity"/>
    <property type="evidence" value="ECO:0007669"/>
    <property type="project" value="TreeGrafter"/>
</dbReference>
<organism evidence="15 20">
    <name type="scientific">Mediterraneibacter gnavus</name>
    <name type="common">Ruminococcus gnavus</name>
    <dbReference type="NCBI Taxonomy" id="33038"/>
    <lineage>
        <taxon>Bacteria</taxon>
        <taxon>Bacillati</taxon>
        <taxon>Bacillota</taxon>
        <taxon>Clostridia</taxon>
        <taxon>Lachnospirales</taxon>
        <taxon>Lachnospiraceae</taxon>
        <taxon>Mediterraneibacter</taxon>
    </lineage>
</organism>
<dbReference type="PANTHER" id="PTHR45453:SF2">
    <property type="entry name" value="HISTIDINE KINASE"/>
    <property type="match status" value="1"/>
</dbReference>
<dbReference type="Gene3D" id="3.30.565.10">
    <property type="entry name" value="Histidine kinase-like ATPase, C-terminal domain"/>
    <property type="match status" value="1"/>
</dbReference>
<evidence type="ECO:0000259" key="12">
    <source>
        <dbReference type="PROSITE" id="PS50109"/>
    </source>
</evidence>
<feature type="domain" description="Histidine kinase" evidence="12">
    <location>
        <begin position="124"/>
        <end position="345"/>
    </location>
</feature>
<evidence type="ECO:0000256" key="11">
    <source>
        <dbReference type="SAM" id="Phobius"/>
    </source>
</evidence>
<reference evidence="18 19" key="1">
    <citation type="submission" date="2018-08" db="EMBL/GenBank/DDBJ databases">
        <title>A genome reference for cultivated species of the human gut microbiota.</title>
        <authorList>
            <person name="Zou Y."/>
            <person name="Xue W."/>
            <person name="Luo G."/>
        </authorList>
    </citation>
    <scope>NUCLEOTIDE SEQUENCE [LARGE SCALE GENOMIC DNA]</scope>
    <source>
        <strain evidence="17 18">AM12-54</strain>
        <strain evidence="16 19">AM32-6</strain>
    </source>
</reference>
<evidence type="ECO:0000256" key="8">
    <source>
        <dbReference type="ARBA" id="ARBA00022989"/>
    </source>
</evidence>
<sequence length="349" mass="40824">MRLLISYLKEKLPVVGVYAVMLVIFCILFWLKEVPFDVIEYGAELSAIWLLFVGALNFWFYRKRYQSLLDLSAALPHELKEFPDPKSRIEAEYQEITETIFAWREMLENEVLLSKKDASDYYSLWVHQIKTPISAMHLLIQSFEEQAMEFEEHAEETLDFLNEMKMKIFQTEEYVGMVLSYLRMEDMGNDLKFQWYPIGDIMRQAVRKYSQIFILKKIHLNFQDSRQMVLTDEKWLLFVIEQILSNALKYTSSDEVRPPKAGSISLYIKGTELVVEDTGIGIAPEDLPRIFERGFTGYNGREHQKSTGIGLYLCKTIIQKLGHSIRAESRVGVGTKIYISLEREDVKFE</sequence>
<evidence type="ECO:0000313" key="15">
    <source>
        <dbReference type="EMBL" id="NSI66192.1"/>
    </source>
</evidence>
<reference evidence="15" key="2">
    <citation type="journal article" date="2020" name="Cell Host Microbe">
        <title>Functional and Genomic Variation between Human-Derived Isolates of Lachnospiraceae Reveals Inter- and Intra-Species Diversity.</title>
        <authorList>
            <person name="Sorbara M.T."/>
            <person name="Littmann E.R."/>
            <person name="Fontana E."/>
            <person name="Moody T.U."/>
            <person name="Kohout C.E."/>
            <person name="Gjonbalaj M."/>
            <person name="Eaton V."/>
            <person name="Seok R."/>
            <person name="Leiner I.M."/>
            <person name="Pamer E.G."/>
        </authorList>
    </citation>
    <scope>NUCLEOTIDE SEQUENCE</scope>
    <source>
        <strain evidence="15">MSK.11.9</strain>
        <strain evidence="14">MSK.22.53</strain>
    </source>
</reference>
<evidence type="ECO:0000313" key="18">
    <source>
        <dbReference type="Proteomes" id="UP000283992"/>
    </source>
</evidence>
<dbReference type="GO" id="GO:0004721">
    <property type="term" value="F:phosphoprotein phosphatase activity"/>
    <property type="evidence" value="ECO:0007669"/>
    <property type="project" value="TreeGrafter"/>
</dbReference>
<dbReference type="Proteomes" id="UP001296581">
    <property type="component" value="Unassembled WGS sequence"/>
</dbReference>
<evidence type="ECO:0000313" key="14">
    <source>
        <dbReference type="EMBL" id="NSI19829.1"/>
    </source>
</evidence>
<keyword evidence="10 11" id="KW-0472">Membrane</keyword>
<dbReference type="InterPro" id="IPR005467">
    <property type="entry name" value="His_kinase_dom"/>
</dbReference>
<keyword evidence="9" id="KW-0902">Two-component regulatory system</keyword>
<evidence type="ECO:0000256" key="4">
    <source>
        <dbReference type="ARBA" id="ARBA00022475"/>
    </source>
</evidence>
<proteinExistence type="predicted"/>
<dbReference type="Proteomes" id="UP000284472">
    <property type="component" value="Unassembled WGS sequence"/>
</dbReference>
<keyword evidence="6 11" id="KW-0812">Transmembrane</keyword>
<dbReference type="PRINTS" id="PR00344">
    <property type="entry name" value="BCTRLSENSOR"/>
</dbReference>
<dbReference type="InterPro" id="IPR036890">
    <property type="entry name" value="HATPase_C_sf"/>
</dbReference>
<reference evidence="15" key="3">
    <citation type="submission" date="2020-02" db="EMBL/GenBank/DDBJ databases">
        <authorList>
            <person name="Littmann E."/>
            <person name="Sorbara M."/>
        </authorList>
    </citation>
    <scope>NUCLEOTIDE SEQUENCE</scope>
    <source>
        <strain evidence="15">MSK.11.9</strain>
        <strain evidence="14">MSK.22.53</strain>
    </source>
</reference>
<evidence type="ECO:0000256" key="5">
    <source>
        <dbReference type="ARBA" id="ARBA00022679"/>
    </source>
</evidence>
<comment type="caution">
    <text evidence="15">The sequence shown here is derived from an EMBL/GenBank/DDBJ whole genome shotgun (WGS) entry which is preliminary data.</text>
</comment>
<comment type="catalytic activity">
    <reaction evidence="1">
        <text>ATP + protein L-histidine = ADP + protein N-phospho-L-histidine.</text>
        <dbReference type="EC" id="2.7.13.3"/>
    </reaction>
</comment>
<keyword evidence="4" id="KW-1003">Cell membrane</keyword>
<keyword evidence="7 15" id="KW-0418">Kinase</keyword>
<dbReference type="Proteomes" id="UP000283992">
    <property type="component" value="Unassembled WGS sequence"/>
</dbReference>
<dbReference type="EMBL" id="JAAIRY010000027">
    <property type="protein sequence ID" value="NSI66192.1"/>
    <property type="molecule type" value="Genomic_DNA"/>
</dbReference>
<dbReference type="EMBL" id="QRLN01000018">
    <property type="protein sequence ID" value="RHJ09680.1"/>
    <property type="molecule type" value="Genomic_DNA"/>
</dbReference>
<dbReference type="SUPFAM" id="SSF55874">
    <property type="entry name" value="ATPase domain of HSP90 chaperone/DNA topoisomerase II/histidine kinase"/>
    <property type="match status" value="1"/>
</dbReference>
<name>A0A2N5NT55_MEDGN</name>
<dbReference type="AlphaFoldDB" id="A0A2N5NT55"/>
<evidence type="ECO:0000256" key="1">
    <source>
        <dbReference type="ARBA" id="ARBA00000085"/>
    </source>
</evidence>
<evidence type="ECO:0000256" key="9">
    <source>
        <dbReference type="ARBA" id="ARBA00023012"/>
    </source>
</evidence>
<evidence type="ECO:0000256" key="6">
    <source>
        <dbReference type="ARBA" id="ARBA00022692"/>
    </source>
</evidence>
<dbReference type="SMART" id="SM00387">
    <property type="entry name" value="HATPase_c"/>
    <property type="match status" value="1"/>
</dbReference>
<evidence type="ECO:0000313" key="16">
    <source>
        <dbReference type="EMBL" id="RHD09453.1"/>
    </source>
</evidence>
<dbReference type="InterPro" id="IPR003594">
    <property type="entry name" value="HATPase_dom"/>
</dbReference>
<keyword evidence="8 11" id="KW-1133">Transmembrane helix</keyword>
<protein>
    <recommendedName>
        <fullName evidence="3">histidine kinase</fullName>
        <ecNumber evidence="3">2.7.13.3</ecNumber>
    </recommendedName>
</protein>
<feature type="transmembrane region" description="Helical" evidence="11">
    <location>
        <begin position="12"/>
        <end position="31"/>
    </location>
</feature>
<dbReference type="Pfam" id="PF02518">
    <property type="entry name" value="HATPase_c"/>
    <property type="match status" value="1"/>
</dbReference>
<evidence type="ECO:0000256" key="10">
    <source>
        <dbReference type="ARBA" id="ARBA00023136"/>
    </source>
</evidence>
<evidence type="ECO:0000256" key="3">
    <source>
        <dbReference type="ARBA" id="ARBA00012438"/>
    </source>
</evidence>
<dbReference type="RefSeq" id="WP_009244853.1">
    <property type="nucleotide sequence ID" value="NZ_AP031446.1"/>
</dbReference>
<keyword evidence="5" id="KW-0808">Transferase</keyword>
<evidence type="ECO:0000256" key="7">
    <source>
        <dbReference type="ARBA" id="ARBA00022777"/>
    </source>
</evidence>